<dbReference type="InterPro" id="IPR017853">
    <property type="entry name" value="GH"/>
</dbReference>
<name>A0A7G7BWF0_9ACTN</name>
<keyword evidence="1" id="KW-0614">Plasmid</keyword>
<organism evidence="1 2">
    <name type="scientific">Streptomyces finlayi</name>
    <dbReference type="NCBI Taxonomy" id="67296"/>
    <lineage>
        <taxon>Bacteria</taxon>
        <taxon>Bacillati</taxon>
        <taxon>Actinomycetota</taxon>
        <taxon>Actinomycetes</taxon>
        <taxon>Kitasatosporales</taxon>
        <taxon>Streptomycetaceae</taxon>
        <taxon>Streptomyces</taxon>
    </lineage>
</organism>
<protein>
    <submittedName>
        <fullName evidence="1">Abortive infection protein</fullName>
    </submittedName>
</protein>
<dbReference type="SUPFAM" id="SSF51445">
    <property type="entry name" value="(Trans)glycosidases"/>
    <property type="match status" value="1"/>
</dbReference>
<accession>A0A7G7BWF0</accession>
<reference evidence="2" key="1">
    <citation type="submission" date="2019-10" db="EMBL/GenBank/DDBJ databases">
        <title>Antimicrobial potential of Antarctic Bacteria.</title>
        <authorList>
            <person name="Benaud N."/>
            <person name="Edwards R.J."/>
            <person name="Ferrari B.C."/>
        </authorList>
    </citation>
    <scope>NUCLEOTIDE SEQUENCE [LARGE SCALE GENOMIC DNA]</scope>
    <source>
        <strain evidence="2">NBSH44</strain>
        <plasmid evidence="2">unnamed1</plasmid>
    </source>
</reference>
<dbReference type="KEGG" id="sfiy:F0344_35020"/>
<sequence>MANEDRAILAANGSGLNYRGVAYDVGSNHQTGQGDLSRMVWSDELMRSEIDLVADGLNANSVTVYGTALDRVEAAVAYAVDRGLHVWLQPRLMDGAQQDVLDFIGVFGELAESFRTQGADIHLSIGCTHSIQTEGIMPGEFYHNRMGNAFPDADHHFLKPVGPIDREDIARKLNAFLTKAAAVGRATFQGGITYSGGPFEDVDWSLVDYIGLVEYYYPHPSREAYVEELNSYRKWGKPVMISEYGSFTYKGAHEKGLLGFDIVDRTVDPPMVFPDFVRDEQAQADFHLDSLRLFDELGIYSVAVTELVHPTHPHSTDPKYDLDTASMTITKSVRDDYFDVLSPYRAEPKESFRTIARYYGAVAERERLRAV</sequence>
<proteinExistence type="predicted"/>
<dbReference type="Proteomes" id="UP000515307">
    <property type="component" value="Plasmid unnamed1"/>
</dbReference>
<evidence type="ECO:0000313" key="1">
    <source>
        <dbReference type="EMBL" id="QNE79665.1"/>
    </source>
</evidence>
<dbReference type="RefSeq" id="WP_185303152.1">
    <property type="nucleotide sequence ID" value="NZ_CP045703.1"/>
</dbReference>
<gene>
    <name evidence="1" type="ORF">F0344_35020</name>
</gene>
<dbReference type="AlphaFoldDB" id="A0A7G7BWF0"/>
<dbReference type="Gene3D" id="3.20.20.80">
    <property type="entry name" value="Glycosidases"/>
    <property type="match status" value="1"/>
</dbReference>
<keyword evidence="2" id="KW-1185">Reference proteome</keyword>
<geneLocation type="plasmid" evidence="1 2">
    <name>unnamed1</name>
</geneLocation>
<dbReference type="EMBL" id="CP045703">
    <property type="protein sequence ID" value="QNE79665.1"/>
    <property type="molecule type" value="Genomic_DNA"/>
</dbReference>
<evidence type="ECO:0000313" key="2">
    <source>
        <dbReference type="Proteomes" id="UP000515307"/>
    </source>
</evidence>